<gene>
    <name evidence="3" type="ORF">NW762_007736</name>
</gene>
<accession>A0A9W8VG72</accession>
<dbReference type="OrthoDB" id="10533704at2759"/>
<reference evidence="3" key="1">
    <citation type="submission" date="2022-09" db="EMBL/GenBank/DDBJ databases">
        <title>Fusarium specimens isolated from Avocado Roots.</title>
        <authorList>
            <person name="Stajich J."/>
            <person name="Roper C."/>
            <person name="Heimlech-Rivalta G."/>
        </authorList>
    </citation>
    <scope>NUCLEOTIDE SEQUENCE</scope>
    <source>
        <strain evidence="3">CF00136</strain>
    </source>
</reference>
<dbReference type="Proteomes" id="UP001152049">
    <property type="component" value="Unassembled WGS sequence"/>
</dbReference>
<feature type="signal peptide" evidence="2">
    <location>
        <begin position="1"/>
        <end position="19"/>
    </location>
</feature>
<dbReference type="EMBL" id="JAOQAZ010000014">
    <property type="protein sequence ID" value="KAJ4259804.1"/>
    <property type="molecule type" value="Genomic_DNA"/>
</dbReference>
<proteinExistence type="predicted"/>
<feature type="compositionally biased region" description="Pro residues" evidence="1">
    <location>
        <begin position="67"/>
        <end position="94"/>
    </location>
</feature>
<evidence type="ECO:0000313" key="3">
    <source>
        <dbReference type="EMBL" id="KAJ4259804.1"/>
    </source>
</evidence>
<feature type="compositionally biased region" description="Pro residues" evidence="1">
    <location>
        <begin position="102"/>
        <end position="111"/>
    </location>
</feature>
<evidence type="ECO:0000256" key="1">
    <source>
        <dbReference type="SAM" id="MobiDB-lite"/>
    </source>
</evidence>
<feature type="chain" id="PRO_5040922372" evidence="2">
    <location>
        <begin position="20"/>
        <end position="111"/>
    </location>
</feature>
<dbReference type="AlphaFoldDB" id="A0A9W8VG72"/>
<feature type="region of interest" description="Disordered" evidence="1">
    <location>
        <begin position="29"/>
        <end position="111"/>
    </location>
</feature>
<keyword evidence="4" id="KW-1185">Reference proteome</keyword>
<protein>
    <submittedName>
        <fullName evidence="3">Uncharacterized protein</fullName>
    </submittedName>
</protein>
<comment type="caution">
    <text evidence="3">The sequence shown here is derived from an EMBL/GenBank/DDBJ whole genome shotgun (WGS) entry which is preliminary data.</text>
</comment>
<evidence type="ECO:0000256" key="2">
    <source>
        <dbReference type="SAM" id="SignalP"/>
    </source>
</evidence>
<evidence type="ECO:0000313" key="4">
    <source>
        <dbReference type="Proteomes" id="UP001152049"/>
    </source>
</evidence>
<name>A0A9W8VG72_9HYPO</name>
<organism evidence="3 4">
    <name type="scientific">Fusarium torreyae</name>
    <dbReference type="NCBI Taxonomy" id="1237075"/>
    <lineage>
        <taxon>Eukaryota</taxon>
        <taxon>Fungi</taxon>
        <taxon>Dikarya</taxon>
        <taxon>Ascomycota</taxon>
        <taxon>Pezizomycotina</taxon>
        <taxon>Sordariomycetes</taxon>
        <taxon>Hypocreomycetidae</taxon>
        <taxon>Hypocreales</taxon>
        <taxon>Nectriaceae</taxon>
        <taxon>Fusarium</taxon>
    </lineage>
</organism>
<sequence length="111" mass="11228">MKTGFVAFVLAAAAPLALAAPFPQSGPGGFWPPPFNGTAPWEHRHNGGEGPGGWLPQPTEGEQGGFPTPPATPTPPPGVVPTPPSVPDFPPPAAPTEEPVGAPTPTPFARK</sequence>
<keyword evidence="2" id="KW-0732">Signal</keyword>